<proteinExistence type="predicted"/>
<gene>
    <name evidence="4" type="ORF">DPQ25_04230</name>
</gene>
<dbReference type="InterPro" id="IPR013693">
    <property type="entry name" value="SpoIID/LytB_N"/>
</dbReference>
<dbReference type="AlphaFoldDB" id="A0A328UI71"/>
<dbReference type="Pfam" id="PF08486">
    <property type="entry name" value="SpoIID"/>
    <property type="match status" value="1"/>
</dbReference>
<keyword evidence="5" id="KW-1185">Reference proteome</keyword>
<feature type="compositionally biased region" description="Low complexity" evidence="1">
    <location>
        <begin position="31"/>
        <end position="47"/>
    </location>
</feature>
<dbReference type="Proteomes" id="UP000249377">
    <property type="component" value="Unassembled WGS sequence"/>
</dbReference>
<evidence type="ECO:0000313" key="4">
    <source>
        <dbReference type="EMBL" id="RAQ30851.1"/>
    </source>
</evidence>
<dbReference type="NCBIfam" id="TIGR02669">
    <property type="entry name" value="SpoIID_LytB"/>
    <property type="match status" value="1"/>
</dbReference>
<sequence>MKKKIIAGAVLVLLMVLMPLAALGGAPASAGSLSPAESAGGEPPSSGGSEGGAASGSAGPSEPTVPTGTGAVSNDSFKILDSRSGEVVTVPDADFLPGAVAAEVPPSYAPEALKAQAVAAYTYYSHLRSQQRSNPDESLKGADFSADLSIGEKFVTDELMRSRWGENYESNLSKIKEAVAPVQGQRLVSEGEYIDATYYAISAGITESSAEIWGGQRSYLTNVASPGDVFASGYQTTAIFTPEDLKESLSAVNSGISFEGEPADWLGEAQRTAAGSVKSITVCGTEVPGGSFRSALRLRSQNFTVSFAENQFTFTVRGYGHGVGMSQVGAEYMANQGAGYREILAWYYPGAALEQA</sequence>
<organism evidence="4 5">
    <name type="scientific">Hydrogeniiclostridium mannosilyticum</name>
    <dbReference type="NCBI Taxonomy" id="2764322"/>
    <lineage>
        <taxon>Bacteria</taxon>
        <taxon>Bacillati</taxon>
        <taxon>Bacillota</taxon>
        <taxon>Clostridia</taxon>
        <taxon>Eubacteriales</taxon>
        <taxon>Acutalibacteraceae</taxon>
        <taxon>Hydrogeniiclostridium</taxon>
    </lineage>
</organism>
<feature type="domain" description="Sporulation stage II protein D amidase enhancer LytB N-terminal" evidence="3">
    <location>
        <begin position="85"/>
        <end position="187"/>
    </location>
</feature>
<reference evidence="4 5" key="1">
    <citation type="submission" date="2018-06" db="EMBL/GenBank/DDBJ databases">
        <title>Noncontiguous genome sequence of Ruminococcaceae bacterium ASD2818.</title>
        <authorList>
            <person name="Chaplin A.V."/>
            <person name="Sokolova S.R."/>
            <person name="Kochetkova T.O."/>
            <person name="Goltsov A.Y."/>
            <person name="Trofimov D.Y."/>
            <person name="Efimov B.A."/>
        </authorList>
    </citation>
    <scope>NUCLEOTIDE SEQUENCE [LARGE SCALE GENOMIC DNA]</scope>
    <source>
        <strain evidence="4 5">ASD2818</strain>
    </source>
</reference>
<evidence type="ECO:0000256" key="2">
    <source>
        <dbReference type="SAM" id="SignalP"/>
    </source>
</evidence>
<feature type="signal peptide" evidence="2">
    <location>
        <begin position="1"/>
        <end position="21"/>
    </location>
</feature>
<feature type="chain" id="PRO_5039187828" evidence="2">
    <location>
        <begin position="22"/>
        <end position="356"/>
    </location>
</feature>
<evidence type="ECO:0000313" key="5">
    <source>
        <dbReference type="Proteomes" id="UP000249377"/>
    </source>
</evidence>
<dbReference type="EMBL" id="QLYR01000001">
    <property type="protein sequence ID" value="RAQ30851.1"/>
    <property type="molecule type" value="Genomic_DNA"/>
</dbReference>
<name>A0A328UI71_9FIRM</name>
<evidence type="ECO:0000256" key="1">
    <source>
        <dbReference type="SAM" id="MobiDB-lite"/>
    </source>
</evidence>
<evidence type="ECO:0000259" key="3">
    <source>
        <dbReference type="Pfam" id="PF08486"/>
    </source>
</evidence>
<dbReference type="RefSeq" id="WP_112332044.1">
    <property type="nucleotide sequence ID" value="NZ_QLYR01000001.1"/>
</dbReference>
<feature type="region of interest" description="Disordered" evidence="1">
    <location>
        <begin position="31"/>
        <end position="73"/>
    </location>
</feature>
<protein>
    <submittedName>
        <fullName evidence="4">Stage II sporulation protein D</fullName>
    </submittedName>
</protein>
<dbReference type="GO" id="GO:0030435">
    <property type="term" value="P:sporulation resulting in formation of a cellular spore"/>
    <property type="evidence" value="ECO:0007669"/>
    <property type="project" value="InterPro"/>
</dbReference>
<keyword evidence="2" id="KW-0732">Signal</keyword>
<feature type="compositionally biased region" description="Polar residues" evidence="1">
    <location>
        <begin position="64"/>
        <end position="73"/>
    </location>
</feature>
<accession>A0A328UI71</accession>
<comment type="caution">
    <text evidence="4">The sequence shown here is derived from an EMBL/GenBank/DDBJ whole genome shotgun (WGS) entry which is preliminary data.</text>
</comment>
<dbReference type="InterPro" id="IPR013486">
    <property type="entry name" value="SpoIID/LytB"/>
</dbReference>